<evidence type="ECO:0000313" key="1">
    <source>
        <dbReference type="EMBL" id="GAK31843.1"/>
    </source>
</evidence>
<gene>
    <name evidence="1" type="ORF">WOSG25_170260</name>
</gene>
<keyword evidence="2" id="KW-1185">Reference proteome</keyword>
<name>A0A069CXB4_WEIOS</name>
<dbReference type="Proteomes" id="UP000030643">
    <property type="component" value="Unassembled WGS sequence"/>
</dbReference>
<dbReference type="RefSeq" id="WP_027699763.1">
    <property type="nucleotide sequence ID" value="NZ_DF820500.1"/>
</dbReference>
<sequence>MANNIDGQDSLKELTTFRDVAFLSYQIKKRLMALGEMIQNLPASLQSLIEPLSDIYELVMNQVTPPEREGASVKAFGNWYVNAISAEKKAYFDTLDLLTHNPVIQHQMAIVLALDMLVKVEDEHKYKDIGACYDFAAIQEIIGQLDD</sequence>
<accession>A0A069CXB4</accession>
<proteinExistence type="predicted"/>
<organism evidence="1 2">
    <name type="scientific">Weissella oryzae (strain DSM 25784 / JCM 18191 / LMG 30913 / SG25)</name>
    <dbReference type="NCBI Taxonomy" id="1329250"/>
    <lineage>
        <taxon>Bacteria</taxon>
        <taxon>Bacillati</taxon>
        <taxon>Bacillota</taxon>
        <taxon>Bacilli</taxon>
        <taxon>Lactobacillales</taxon>
        <taxon>Lactobacillaceae</taxon>
        <taxon>Weissella</taxon>
    </lineage>
</organism>
<dbReference type="OrthoDB" id="9837687at2"/>
<reference evidence="2" key="1">
    <citation type="journal article" date="2014" name="Genome Announc.">
        <title>Draft genome sequence of Weissella oryzae SG25T, isolated from fermented rice grains.</title>
        <authorList>
            <person name="Tanizawa Y."/>
            <person name="Fujisawa T."/>
            <person name="Mochizuki T."/>
            <person name="Kaminuma E."/>
            <person name="Suzuki Y."/>
            <person name="Nakamura Y."/>
            <person name="Tohno M."/>
        </authorList>
    </citation>
    <scope>NUCLEOTIDE SEQUENCE [LARGE SCALE GENOMIC DNA]</scope>
    <source>
        <strain evidence="2">DSM 25784 / JCM 18191 / LMG 30913 / SG25</strain>
    </source>
</reference>
<dbReference type="EMBL" id="DF820500">
    <property type="protein sequence ID" value="GAK31843.1"/>
    <property type="molecule type" value="Genomic_DNA"/>
</dbReference>
<dbReference type="STRING" id="1329250.WOSG25_170260"/>
<protein>
    <submittedName>
        <fullName evidence="1">Uncharacterized protein</fullName>
    </submittedName>
</protein>
<dbReference type="AlphaFoldDB" id="A0A069CXB4"/>
<evidence type="ECO:0000313" key="2">
    <source>
        <dbReference type="Proteomes" id="UP000030643"/>
    </source>
</evidence>